<dbReference type="Proteomes" id="UP000751190">
    <property type="component" value="Unassembled WGS sequence"/>
</dbReference>
<dbReference type="PANTHER" id="PTHR34556:SF2">
    <property type="entry name" value="PROTEIN TAB2 HOMOLOG, CHLOROPLASTIC"/>
    <property type="match status" value="1"/>
</dbReference>
<feature type="compositionally biased region" description="Low complexity" evidence="1">
    <location>
        <begin position="57"/>
        <end position="67"/>
    </location>
</feature>
<reference evidence="5" key="1">
    <citation type="submission" date="2021-05" db="EMBL/GenBank/DDBJ databases">
        <title>The genome of the haptophyte Pavlova lutheri (Diacronema luteri, Pavlovales) - a model for lipid biosynthesis in eukaryotic algae.</title>
        <authorList>
            <person name="Hulatt C.J."/>
            <person name="Posewitz M.C."/>
        </authorList>
    </citation>
    <scope>NUCLEOTIDE SEQUENCE</scope>
    <source>
        <strain evidence="5">NIVA-4/92</strain>
    </source>
</reference>
<evidence type="ECO:0000313" key="5">
    <source>
        <dbReference type="EMBL" id="KAG8466283.1"/>
    </source>
</evidence>
<protein>
    <recommendedName>
        <fullName evidence="7">DUF1092 family protein</fullName>
    </recommendedName>
</protein>
<organism evidence="5 6">
    <name type="scientific">Diacronema lutheri</name>
    <name type="common">Unicellular marine alga</name>
    <name type="synonym">Monochrysis lutheri</name>
    <dbReference type="NCBI Taxonomy" id="2081491"/>
    <lineage>
        <taxon>Eukaryota</taxon>
        <taxon>Haptista</taxon>
        <taxon>Haptophyta</taxon>
        <taxon>Pavlovophyceae</taxon>
        <taxon>Pavlovales</taxon>
        <taxon>Pavlovaceae</taxon>
        <taxon>Diacronema</taxon>
    </lineage>
</organism>
<keyword evidence="6" id="KW-1185">Reference proteome</keyword>
<feature type="domain" description="RNA-binding protein Tab2-like N-terminal" evidence="3">
    <location>
        <begin position="81"/>
        <end position="183"/>
    </location>
</feature>
<comment type="caution">
    <text evidence="5">The sequence shown here is derived from an EMBL/GenBank/DDBJ whole genome shotgun (WGS) entry which is preliminary data.</text>
</comment>
<evidence type="ECO:0000313" key="6">
    <source>
        <dbReference type="Proteomes" id="UP000751190"/>
    </source>
</evidence>
<dbReference type="EMBL" id="JAGTXO010000008">
    <property type="protein sequence ID" value="KAG8466283.1"/>
    <property type="molecule type" value="Genomic_DNA"/>
</dbReference>
<name>A0A8J6CG31_DIALT</name>
<feature type="domain" description="RNA-binding protein Tab2/Atab2 C-terminal" evidence="4">
    <location>
        <begin position="210"/>
        <end position="357"/>
    </location>
</feature>
<dbReference type="InterPro" id="IPR046761">
    <property type="entry name" value="Tab2-like_C"/>
</dbReference>
<feature type="signal peptide" evidence="2">
    <location>
        <begin position="1"/>
        <end position="19"/>
    </location>
</feature>
<keyword evidence="2" id="KW-0732">Signal</keyword>
<dbReference type="Pfam" id="PF20429">
    <property type="entry name" value="Tab2-like_C"/>
    <property type="match status" value="1"/>
</dbReference>
<proteinExistence type="predicted"/>
<dbReference type="AlphaFoldDB" id="A0A8J6CG31"/>
<dbReference type="Pfam" id="PF06485">
    <property type="entry name" value="Tab2-like_N"/>
    <property type="match status" value="1"/>
</dbReference>
<feature type="chain" id="PRO_5035249810" description="DUF1092 family protein" evidence="2">
    <location>
        <begin position="20"/>
        <end position="361"/>
    </location>
</feature>
<gene>
    <name evidence="5" type="ORF">KFE25_002039</name>
</gene>
<dbReference type="InterPro" id="IPR009472">
    <property type="entry name" value="Tab2-like"/>
</dbReference>
<dbReference type="OMA" id="FFRRQMN"/>
<evidence type="ECO:0000259" key="4">
    <source>
        <dbReference type="Pfam" id="PF20429"/>
    </source>
</evidence>
<evidence type="ECO:0000259" key="3">
    <source>
        <dbReference type="Pfam" id="PF06485"/>
    </source>
</evidence>
<feature type="region of interest" description="Disordered" evidence="1">
    <location>
        <begin position="53"/>
        <end position="77"/>
    </location>
</feature>
<evidence type="ECO:0000256" key="2">
    <source>
        <dbReference type="SAM" id="SignalP"/>
    </source>
</evidence>
<dbReference type="InterPro" id="IPR046760">
    <property type="entry name" value="Tab2-like_N"/>
</dbReference>
<evidence type="ECO:0008006" key="7">
    <source>
        <dbReference type="Google" id="ProtNLM"/>
    </source>
</evidence>
<dbReference type="OrthoDB" id="3833at2759"/>
<evidence type="ECO:0000256" key="1">
    <source>
        <dbReference type="SAM" id="MobiDB-lite"/>
    </source>
</evidence>
<accession>A0A8J6CG31</accession>
<dbReference type="PANTHER" id="PTHR34556">
    <property type="match status" value="1"/>
</dbReference>
<dbReference type="GO" id="GO:0003723">
    <property type="term" value="F:RNA binding"/>
    <property type="evidence" value="ECO:0007669"/>
    <property type="project" value="InterPro"/>
</dbReference>
<sequence>MGPARLLVPALWLCAPVGAAVVVSQGGVRAALSLATVPARSAAPHFVVMAASPPPSSSVTFTSAPASKSRAGGKQAKPSPIWELDLYTRPVTNDQGKKLWELLVTDSNGVMRHVEPLPSSLINSRELRKRIQALVDRAEVRPTQVRFFRTEMQAMIGVALSELPVLTVPTRRTYELRNWLEARNRDVYPTMPGYKPALAEEERARPALDRQPVKMPDALRGDKWAFVELLLGELRGPDASIDSSNIGFGNIFSVDSIDLPDTTPVPGLLITSQRAEPLAAWMSGTELASVSADLERGDLSLEVGIDTQYMFARLWDLTQREEAAAFMRGCREARGLHFIAVQQSLEDNGVKGFWLLRNYEA</sequence>